<dbReference type="EMBL" id="CH476604">
    <property type="protein sequence ID" value="EAU32154.1"/>
    <property type="molecule type" value="Genomic_DNA"/>
</dbReference>
<dbReference type="RefSeq" id="XP_001216513.1">
    <property type="nucleotide sequence ID" value="XM_001216513.1"/>
</dbReference>
<dbReference type="InterPro" id="IPR036291">
    <property type="entry name" value="NAD(P)-bd_dom_sf"/>
</dbReference>
<dbReference type="Gene3D" id="3.40.309.10">
    <property type="entry name" value="Aldehyde Dehydrogenase, Chain A, domain 2"/>
    <property type="match status" value="1"/>
</dbReference>
<proteinExistence type="inferred from homology"/>
<keyword evidence="1" id="KW-0560">Oxidoreductase</keyword>
<reference evidence="6" key="1">
    <citation type="submission" date="2005-09" db="EMBL/GenBank/DDBJ databases">
        <title>Annotation of the Aspergillus terreus NIH2624 genome.</title>
        <authorList>
            <person name="Birren B.W."/>
            <person name="Lander E.S."/>
            <person name="Galagan J.E."/>
            <person name="Nusbaum C."/>
            <person name="Devon K."/>
            <person name="Henn M."/>
            <person name="Ma L.-J."/>
            <person name="Jaffe D.B."/>
            <person name="Butler J."/>
            <person name="Alvarez P."/>
            <person name="Gnerre S."/>
            <person name="Grabherr M."/>
            <person name="Kleber M."/>
            <person name="Mauceli E.W."/>
            <person name="Brockman W."/>
            <person name="Rounsley S."/>
            <person name="Young S.K."/>
            <person name="LaButti K."/>
            <person name="Pushparaj V."/>
            <person name="DeCaprio D."/>
            <person name="Crawford M."/>
            <person name="Koehrsen M."/>
            <person name="Engels R."/>
            <person name="Montgomery P."/>
            <person name="Pearson M."/>
            <person name="Howarth C."/>
            <person name="Larson L."/>
            <person name="Luoma S."/>
            <person name="White J."/>
            <person name="Alvarado L."/>
            <person name="Kodira C.D."/>
            <person name="Zeng Q."/>
            <person name="Oleary S."/>
            <person name="Yandava C."/>
            <person name="Denning D.W."/>
            <person name="Nierman W.C."/>
            <person name="Milne T."/>
            <person name="Madden K."/>
        </authorList>
    </citation>
    <scope>NUCLEOTIDE SEQUENCE [LARGE SCALE GENOMIC DNA]</scope>
    <source>
        <strain evidence="6">NIH 2624 / FGSC A1156</strain>
    </source>
</reference>
<organism evidence="5 6">
    <name type="scientific">Aspergillus terreus (strain NIH 2624 / FGSC A1156)</name>
    <dbReference type="NCBI Taxonomy" id="341663"/>
    <lineage>
        <taxon>Eukaryota</taxon>
        <taxon>Fungi</taxon>
        <taxon>Dikarya</taxon>
        <taxon>Ascomycota</taxon>
        <taxon>Pezizomycotina</taxon>
        <taxon>Eurotiomycetes</taxon>
        <taxon>Eurotiomycetidae</taxon>
        <taxon>Eurotiales</taxon>
        <taxon>Aspergillaceae</taxon>
        <taxon>Aspergillus</taxon>
        <taxon>Aspergillus subgen. Circumdati</taxon>
    </lineage>
</organism>
<dbReference type="InterPro" id="IPR002068">
    <property type="entry name" value="A-crystallin/Hsp20_dom"/>
</dbReference>
<dbReference type="SUPFAM" id="SSF53720">
    <property type="entry name" value="ALDH-like"/>
    <property type="match status" value="1"/>
</dbReference>
<dbReference type="InterPro" id="IPR002347">
    <property type="entry name" value="SDR_fam"/>
</dbReference>
<dbReference type="STRING" id="341663.Q0CEJ2"/>
<dbReference type="InterPro" id="IPR016163">
    <property type="entry name" value="Ald_DH_C"/>
</dbReference>
<dbReference type="SUPFAM" id="SSF49764">
    <property type="entry name" value="HSP20-like chaperones"/>
    <property type="match status" value="1"/>
</dbReference>
<evidence type="ECO:0000313" key="6">
    <source>
        <dbReference type="Proteomes" id="UP000007963"/>
    </source>
</evidence>
<evidence type="ECO:0000256" key="3">
    <source>
        <dbReference type="RuleBase" id="RU003616"/>
    </source>
</evidence>
<comment type="similarity">
    <text evidence="2 3">Belongs to the small heat shock protein (HSP20) family.</text>
</comment>
<accession>Q0CEJ2</accession>
<evidence type="ECO:0000256" key="2">
    <source>
        <dbReference type="PROSITE-ProRule" id="PRU00285"/>
    </source>
</evidence>
<evidence type="ECO:0000256" key="1">
    <source>
        <dbReference type="ARBA" id="ARBA00023002"/>
    </source>
</evidence>
<dbReference type="PANTHER" id="PTHR43639">
    <property type="entry name" value="OXIDOREDUCTASE, SHORT-CHAIN DEHYDROGENASE/REDUCTASE FAMILY (AFU_ORTHOLOGUE AFUA_5G02870)"/>
    <property type="match status" value="1"/>
</dbReference>
<protein>
    <recommendedName>
        <fullName evidence="4">SHSP domain-containing protein</fullName>
    </recommendedName>
</protein>
<dbReference type="PRINTS" id="PR00080">
    <property type="entry name" value="SDRFAMILY"/>
</dbReference>
<dbReference type="eggNOG" id="KOG0710">
    <property type="taxonomic scope" value="Eukaryota"/>
</dbReference>
<dbReference type="HOGENOM" id="CLU_500542_0_0_1"/>
<evidence type="ECO:0000259" key="4">
    <source>
        <dbReference type="PROSITE" id="PS01031"/>
    </source>
</evidence>
<dbReference type="GO" id="GO:0016620">
    <property type="term" value="F:oxidoreductase activity, acting on the aldehyde or oxo group of donors, NAD or NADP as acceptor"/>
    <property type="evidence" value="ECO:0007669"/>
    <property type="project" value="InterPro"/>
</dbReference>
<feature type="domain" description="SHSP" evidence="4">
    <location>
        <begin position="28"/>
        <end position="144"/>
    </location>
</feature>
<dbReference type="PANTHER" id="PTHR43639:SF5">
    <property type="entry name" value="OXIDOREDUCTASE, SHORT-CHAIN DEHYDROGENASE_REDUCTASE FAMILY (AFU_ORTHOLOGUE AFUA_6G09140)"/>
    <property type="match status" value="1"/>
</dbReference>
<dbReference type="VEuPathDB" id="FungiDB:ATEG_07892"/>
<dbReference type="SUPFAM" id="SSF51735">
    <property type="entry name" value="NAD(P)-binding Rossmann-fold domains"/>
    <property type="match status" value="1"/>
</dbReference>
<dbReference type="InterPro" id="IPR016161">
    <property type="entry name" value="Ald_DH/histidinol_DH"/>
</dbReference>
<dbReference type="CDD" id="cd06464">
    <property type="entry name" value="ACD_sHsps-like"/>
    <property type="match status" value="1"/>
</dbReference>
<dbReference type="PROSITE" id="PS01031">
    <property type="entry name" value="SHSP"/>
    <property type="match status" value="1"/>
</dbReference>
<dbReference type="Pfam" id="PF00171">
    <property type="entry name" value="Aldedh"/>
    <property type="match status" value="1"/>
</dbReference>
<dbReference type="OrthoDB" id="294295at2759"/>
<dbReference type="PRINTS" id="PR00081">
    <property type="entry name" value="GDHRDH"/>
</dbReference>
<dbReference type="eggNOG" id="KOG2451">
    <property type="taxonomic scope" value="Eukaryota"/>
</dbReference>
<evidence type="ECO:0000313" key="5">
    <source>
        <dbReference type="EMBL" id="EAU32154.1"/>
    </source>
</evidence>
<dbReference type="InterPro" id="IPR015590">
    <property type="entry name" value="Aldehyde_DH_dom"/>
</dbReference>
<dbReference type="NCBIfam" id="NF005559">
    <property type="entry name" value="PRK07231.1"/>
    <property type="match status" value="1"/>
</dbReference>
<gene>
    <name evidence="5" type="ORF">ATEG_07892</name>
</gene>
<name>Q0CEJ2_ASPTN</name>
<dbReference type="InterPro" id="IPR008978">
    <property type="entry name" value="HSP20-like_chaperone"/>
</dbReference>
<sequence>MWLQRRPAGGPTSLVRALDDFETLFSRRAGEPYCPRFDMREMKDRYVLEGELPGVEKKDINIEFTDNNTLSVSGHTEQATSTEGPEHSWWYSERSTGDFRRSFNFPAPVDHDHVEASLNNGVLSISLPKAQAESTGKRIDINLLLVAHWTYDPGFKYCRSLFWDRSVNYGPLYSGKAMEKVRAQLYDAVSKGATVSYTGHQADAMTGKGPNFYPPTVLTGATPDMLFTQEETFGPLAFLVPFQTDDEVITMANKSNAGLASYIYTEIISRVWRVSEALKCGMVGVRVGLISACEQPFGGIKDSGIGREAIKERTSTIAHAFAVGGAHVVVADISADNGNRVVNAITSKADTGNSGIAIFVSLDVTKRVKWDEALAIALAYFRKLDIVVNNAGTTYQKQPSIDVTEEDFDRIVAVNRKSIYLSVSVIMPHFMARKKGVFLNTSSVFYGDTKGFMNTITQGLAAEYGPHGVRVNSICPLRGATGLLEMFSGVPDTPEERERFAKTVPLGRMSEPSDVTSAAVYLASDEASFVTGVNLPIDGGRLAV</sequence>
<dbReference type="eggNOG" id="KOG0725">
    <property type="taxonomic scope" value="Eukaryota"/>
</dbReference>
<dbReference type="Pfam" id="PF00011">
    <property type="entry name" value="HSP20"/>
    <property type="match status" value="1"/>
</dbReference>
<dbReference type="Gene3D" id="2.60.40.790">
    <property type="match status" value="1"/>
</dbReference>
<dbReference type="Proteomes" id="UP000007963">
    <property type="component" value="Unassembled WGS sequence"/>
</dbReference>
<dbReference type="Gene3D" id="3.40.50.720">
    <property type="entry name" value="NAD(P)-binding Rossmann-like Domain"/>
    <property type="match status" value="1"/>
</dbReference>
<dbReference type="AlphaFoldDB" id="Q0CEJ2"/>
<dbReference type="GeneID" id="4322652"/>
<dbReference type="Pfam" id="PF13561">
    <property type="entry name" value="adh_short_C2"/>
    <property type="match status" value="1"/>
</dbReference>